<name>A0A160MDN2_9BACI</name>
<dbReference type="AlphaFoldDB" id="A0A160MDN2"/>
<accession>A0A160MDN2</accession>
<reference evidence="2 3" key="1">
    <citation type="submission" date="2016-04" db="EMBL/GenBank/DDBJ databases">
        <title>Complete genome sequence of Bacillus oceanisediminis strain 2691.</title>
        <authorList>
            <person name="Jeong H."/>
            <person name="Kim H.J."/>
            <person name="Lee D.-W."/>
        </authorList>
    </citation>
    <scope>NUCLEOTIDE SEQUENCE [LARGE SCALE GENOMIC DNA]</scope>
    <source>
        <strain evidence="2 3">2691</strain>
    </source>
</reference>
<organism evidence="2 3">
    <name type="scientific">Cytobacillus oceanisediminis 2691</name>
    <dbReference type="NCBI Taxonomy" id="1196031"/>
    <lineage>
        <taxon>Bacteria</taxon>
        <taxon>Bacillati</taxon>
        <taxon>Bacillota</taxon>
        <taxon>Bacilli</taxon>
        <taxon>Bacillales</taxon>
        <taxon>Bacillaceae</taxon>
        <taxon>Cytobacillus</taxon>
    </lineage>
</organism>
<evidence type="ECO:0000256" key="1">
    <source>
        <dbReference type="SAM" id="Coils"/>
    </source>
</evidence>
<proteinExistence type="predicted"/>
<dbReference type="eggNOG" id="ENOG5030CY4">
    <property type="taxonomic scope" value="Bacteria"/>
</dbReference>
<dbReference type="EMBL" id="CP015506">
    <property type="protein sequence ID" value="AND41197.1"/>
    <property type="molecule type" value="Genomic_DNA"/>
</dbReference>
<evidence type="ECO:0000313" key="3">
    <source>
        <dbReference type="Proteomes" id="UP000077856"/>
    </source>
</evidence>
<evidence type="ECO:0000313" key="2">
    <source>
        <dbReference type="EMBL" id="AND41197.1"/>
    </source>
</evidence>
<gene>
    <name evidence="2" type="ORF">A361_19235</name>
</gene>
<sequence>MQGKMVEKDELLAMLTEIYDQLEELENVLESNLSGLRQDWYYEQSEKLEVCESRLEAIEEGMTVIRSEADNIEDTKRSAAMKLELGF</sequence>
<dbReference type="RefSeq" id="WP_019379767.1">
    <property type="nucleotide sequence ID" value="NZ_CP015506.1"/>
</dbReference>
<keyword evidence="1" id="KW-0175">Coiled coil</keyword>
<dbReference type="Proteomes" id="UP000077856">
    <property type="component" value="Chromosome"/>
</dbReference>
<dbReference type="KEGG" id="bon:A361_19235"/>
<feature type="coiled-coil region" evidence="1">
    <location>
        <begin position="8"/>
        <end position="39"/>
    </location>
</feature>
<protein>
    <submittedName>
        <fullName evidence="2">Uncharacterized protein</fullName>
    </submittedName>
</protein>